<feature type="site" description="Increases nucleophilicity of active site Cys" evidence="7">
    <location>
        <position position="452"/>
    </location>
</feature>
<dbReference type="Gene3D" id="3.40.50.300">
    <property type="entry name" value="P-loop containing nucleotide triphosphate hydrolases"/>
    <property type="match status" value="1"/>
</dbReference>
<dbReference type="InterPro" id="IPR027417">
    <property type="entry name" value="P-loop_NTPase"/>
</dbReference>
<dbReference type="RefSeq" id="WP_123928439.1">
    <property type="nucleotide sequence ID" value="NZ_CP033896.1"/>
</dbReference>
<sequence>MVAPGFVLAAPKSGSGKTTISTGLLRVLSEQMTVAPFKVGPDYIDPGYHLLAAGRASRNLDPFLLGGADTVRSLYHTGAEDADIAVVEGVMGLFDGRFDPHGDVLCPEGSTADVARQLGLPVVLVVDTRGTAQSIGALVRGFATAHPQVRVAGVIFNRLASAKHEAMLTQAVQAVGVPVVGAVPSFPAIELPSRHLGLVTAVEQGQTAEAAIAAMADHVRTHVDVSALIALAQPPTVNTTPFAPLVGVARAHDLLRGNAPIPGDAAAHPDGPTVAVAAGPAFSFLYTEHLELLAAFGATTVLFDPLHDPLPEASALVIPGGFPELYAETLAARDDVRRDIHRLIADGGVVYGECAGLLWLGRSLDSHRMLDVVPTDAVMGARLTLGYRQATALTPSPLTAEGMRVCGHEFHHTKLVSTPEEQWSPMWGWRDNDDVPMREGFVRGKVMASYLHLHPAAMVDQWRQLVATLA</sequence>
<dbReference type="SUPFAM" id="SSF52540">
    <property type="entry name" value="P-loop containing nucleoside triphosphate hydrolases"/>
    <property type="match status" value="1"/>
</dbReference>
<evidence type="ECO:0000259" key="9">
    <source>
        <dbReference type="Pfam" id="PF07685"/>
    </source>
</evidence>
<evidence type="ECO:0000256" key="5">
    <source>
        <dbReference type="ARBA" id="ARBA00022842"/>
    </source>
</evidence>
<feature type="active site" description="Nucleophile" evidence="7">
    <location>
        <position position="354"/>
    </location>
</feature>
<dbReference type="OrthoDB" id="9764035at2"/>
<dbReference type="GO" id="GO:0043802">
    <property type="term" value="F:hydrogenobyrinic acid a,c-diamide synthase (glutamine-hydrolysing) activity"/>
    <property type="evidence" value="ECO:0007669"/>
    <property type="project" value="UniProtKB-UniRule"/>
</dbReference>
<dbReference type="UniPathway" id="UPA00148">
    <property type="reaction ID" value="UER00220"/>
</dbReference>
<dbReference type="GO" id="GO:0009236">
    <property type="term" value="P:cobalamin biosynthetic process"/>
    <property type="evidence" value="ECO:0007669"/>
    <property type="project" value="UniProtKB-UniRule"/>
</dbReference>
<comment type="catalytic activity">
    <reaction evidence="7">
        <text>hydrogenobyrinate + 2 L-glutamine + 2 ATP + 2 H2O = hydrogenobyrinate a,c-diamide + 2 L-glutamate + 2 ADP + 2 phosphate + 2 H(+)</text>
        <dbReference type="Rhea" id="RHEA:12544"/>
        <dbReference type="ChEBI" id="CHEBI:15377"/>
        <dbReference type="ChEBI" id="CHEBI:15378"/>
        <dbReference type="ChEBI" id="CHEBI:29985"/>
        <dbReference type="ChEBI" id="CHEBI:30616"/>
        <dbReference type="ChEBI" id="CHEBI:43474"/>
        <dbReference type="ChEBI" id="CHEBI:58359"/>
        <dbReference type="ChEBI" id="CHEBI:77873"/>
        <dbReference type="ChEBI" id="CHEBI:77874"/>
        <dbReference type="ChEBI" id="CHEBI:456216"/>
        <dbReference type="EC" id="6.3.5.9"/>
    </reaction>
</comment>
<dbReference type="Pfam" id="PF07685">
    <property type="entry name" value="GATase_3"/>
    <property type="match status" value="1"/>
</dbReference>
<evidence type="ECO:0000313" key="11">
    <source>
        <dbReference type="Proteomes" id="UP000269019"/>
    </source>
</evidence>
<dbReference type="GO" id="GO:0042242">
    <property type="term" value="F:cobyrinic acid a,c-diamide synthase activity"/>
    <property type="evidence" value="ECO:0007669"/>
    <property type="project" value="InterPro"/>
</dbReference>
<organism evidence="10 11">
    <name type="scientific">Corynebacterium choanae</name>
    <dbReference type="NCBI Taxonomy" id="1862358"/>
    <lineage>
        <taxon>Bacteria</taxon>
        <taxon>Bacillati</taxon>
        <taxon>Actinomycetota</taxon>
        <taxon>Actinomycetes</taxon>
        <taxon>Mycobacteriales</taxon>
        <taxon>Corynebacteriaceae</taxon>
        <taxon>Corynebacterium</taxon>
    </lineage>
</organism>
<gene>
    <name evidence="10" type="primary">cobB1</name>
    <name evidence="7" type="synonym">cobB</name>
    <name evidence="10" type="ORF">CCHOA_07205</name>
</gene>
<dbReference type="EMBL" id="CP033896">
    <property type="protein sequence ID" value="AZA13833.1"/>
    <property type="molecule type" value="Genomic_DNA"/>
</dbReference>
<dbReference type="SUPFAM" id="SSF52317">
    <property type="entry name" value="Class I glutamine amidotransferase-like"/>
    <property type="match status" value="1"/>
</dbReference>
<dbReference type="NCBIfam" id="NF002204">
    <property type="entry name" value="PRK01077.1"/>
    <property type="match status" value="1"/>
</dbReference>
<dbReference type="PROSITE" id="PS51274">
    <property type="entry name" value="GATASE_COBBQ"/>
    <property type="match status" value="1"/>
</dbReference>
<comment type="function">
    <text evidence="7">Catalyzes the ATP-dependent amidation of the two carboxylate groups at positions a and c of hydrogenobyrinate, using either L-glutamine or ammonia as the nitrogen source.</text>
</comment>
<comment type="miscellaneous">
    <text evidence="7">The a and c carboxylates of hydrogenobyrinate are activated for nucleophilic attack via formation of a phosphorylated intermediate by ATP. CobB catalyzes first the amidation of the c-carboxylate, and then that of the a-carboxylate.</text>
</comment>
<keyword evidence="5 7" id="KW-0460">Magnesium</keyword>
<comment type="cofactor">
    <cofactor evidence="1 7">
        <name>Mg(2+)</name>
        <dbReference type="ChEBI" id="CHEBI:18420"/>
    </cofactor>
</comment>
<dbReference type="InterPro" id="IPR002586">
    <property type="entry name" value="CobQ/CobB/MinD/ParA_Nub-bd_dom"/>
</dbReference>
<comment type="pathway">
    <text evidence="7">Cofactor biosynthesis; adenosylcobalamin biosynthesis; cob(II)yrinate a,c-diamide from precorrin-2 (aerobic route): step 9/10.</text>
</comment>
<protein>
    <recommendedName>
        <fullName evidence="7">Hydrogenobyrinate a,c-diamide synthase</fullName>
        <ecNumber evidence="7">6.3.5.9</ecNumber>
    </recommendedName>
    <alternativeName>
        <fullName evidence="7">Hydrogenobyrinic acid a,c-diamide synthase</fullName>
    </alternativeName>
</protein>
<keyword evidence="4 7" id="KW-0067">ATP-binding</keyword>
<keyword evidence="6 7" id="KW-0315">Glutamine amidotransferase</keyword>
<dbReference type="InterPro" id="IPR029062">
    <property type="entry name" value="Class_I_gatase-like"/>
</dbReference>
<accession>A0A3G6J7T0</accession>
<dbReference type="GO" id="GO:0005524">
    <property type="term" value="F:ATP binding"/>
    <property type="evidence" value="ECO:0007669"/>
    <property type="project" value="UniProtKB-UniRule"/>
</dbReference>
<reference evidence="10 11" key="1">
    <citation type="submission" date="2018-11" db="EMBL/GenBank/DDBJ databases">
        <authorList>
            <person name="Kleinhagauer T."/>
            <person name="Glaeser S.P."/>
            <person name="Spergser J."/>
            <person name="Ruckert C."/>
            <person name="Kaempfer P."/>
            <person name="Busse H.-J."/>
        </authorList>
    </citation>
    <scope>NUCLEOTIDE SEQUENCE [LARGE SCALE GENOMIC DNA]</scope>
    <source>
        <strain evidence="10 11">200CH</strain>
    </source>
</reference>
<evidence type="ECO:0000256" key="2">
    <source>
        <dbReference type="ARBA" id="ARBA00022598"/>
    </source>
</evidence>
<proteinExistence type="inferred from homology"/>
<dbReference type="Gene3D" id="3.40.50.880">
    <property type="match status" value="1"/>
</dbReference>
<dbReference type="PANTHER" id="PTHR43873:SF1">
    <property type="entry name" value="COBYRINATE A,C-DIAMIDE SYNTHASE"/>
    <property type="match status" value="1"/>
</dbReference>
<dbReference type="CDD" id="cd03130">
    <property type="entry name" value="GATase1_CobB"/>
    <property type="match status" value="1"/>
</dbReference>
<keyword evidence="3 7" id="KW-0547">Nucleotide-binding</keyword>
<dbReference type="InterPro" id="IPR011698">
    <property type="entry name" value="GATase_3"/>
</dbReference>
<evidence type="ECO:0000256" key="3">
    <source>
        <dbReference type="ARBA" id="ARBA00022741"/>
    </source>
</evidence>
<dbReference type="InterPro" id="IPR004484">
    <property type="entry name" value="CbiA/CobB_synth"/>
</dbReference>
<evidence type="ECO:0000313" key="10">
    <source>
        <dbReference type="EMBL" id="AZA13833.1"/>
    </source>
</evidence>
<evidence type="ECO:0000256" key="6">
    <source>
        <dbReference type="ARBA" id="ARBA00022962"/>
    </source>
</evidence>
<dbReference type="Proteomes" id="UP000269019">
    <property type="component" value="Chromosome"/>
</dbReference>
<comment type="domain">
    <text evidence="7">Comprises of two domains. The C-terminal domain contains the binding site for glutamine and catalyzes the hydrolysis of this substrate to glutamate and ammonia. The N-terminal domain is anticipated to bind ATP and hydrogenobyrinate and catalyzes the ultimate synthesis of the diamide product. The ammonia produced via the glutaminase domain is probably translocated to the adjacent domain via a molecular tunnel, where it reacts with an activated intermediate.</text>
</comment>
<dbReference type="EC" id="6.3.5.9" evidence="7"/>
<feature type="domain" description="CobQ/CobB/MinD/ParA nucleotide binding" evidence="8">
    <location>
        <begin position="7"/>
        <end position="196"/>
    </location>
</feature>
<dbReference type="Pfam" id="PF01656">
    <property type="entry name" value="CbiA"/>
    <property type="match status" value="1"/>
</dbReference>
<dbReference type="NCBIfam" id="TIGR00379">
    <property type="entry name" value="cobB"/>
    <property type="match status" value="1"/>
</dbReference>
<keyword evidence="11" id="KW-1185">Reference proteome</keyword>
<keyword evidence="2 7" id="KW-0436">Ligase</keyword>
<dbReference type="HAMAP" id="MF_00027">
    <property type="entry name" value="CobB_CbiA"/>
    <property type="match status" value="1"/>
</dbReference>
<evidence type="ECO:0000256" key="1">
    <source>
        <dbReference type="ARBA" id="ARBA00001946"/>
    </source>
</evidence>
<evidence type="ECO:0000256" key="4">
    <source>
        <dbReference type="ARBA" id="ARBA00022840"/>
    </source>
</evidence>
<feature type="domain" description="CobB/CobQ-like glutamine amidotransferase" evidence="9">
    <location>
        <begin position="273"/>
        <end position="454"/>
    </location>
</feature>
<keyword evidence="7" id="KW-0169">Cobalamin biosynthesis</keyword>
<evidence type="ECO:0000256" key="7">
    <source>
        <dbReference type="HAMAP-Rule" id="MF_00027"/>
    </source>
</evidence>
<evidence type="ECO:0000259" key="8">
    <source>
        <dbReference type="Pfam" id="PF01656"/>
    </source>
</evidence>
<name>A0A3G6J7T0_9CORY</name>
<dbReference type="AlphaFoldDB" id="A0A3G6J7T0"/>
<dbReference type="KEGG" id="ccho:CCHOA_07205"/>
<comment type="similarity">
    <text evidence="7">Belongs to the CobB/CbiA family.</text>
</comment>
<dbReference type="PANTHER" id="PTHR43873">
    <property type="entry name" value="COBYRINATE A,C-DIAMIDE SYNTHASE"/>
    <property type="match status" value="1"/>
</dbReference>